<keyword evidence="2" id="KW-0805">Transcription regulation</keyword>
<dbReference type="GO" id="GO:0003677">
    <property type="term" value="F:DNA binding"/>
    <property type="evidence" value="ECO:0007669"/>
    <property type="project" value="UniProtKB-KW"/>
</dbReference>
<dbReference type="Pfam" id="PF00172">
    <property type="entry name" value="Zn_clus"/>
    <property type="match status" value="1"/>
</dbReference>
<dbReference type="SUPFAM" id="SSF57701">
    <property type="entry name" value="Zn2/Cys6 DNA-binding domain"/>
    <property type="match status" value="1"/>
</dbReference>
<evidence type="ECO:0000313" key="9">
    <source>
        <dbReference type="Proteomes" id="UP000019487"/>
    </source>
</evidence>
<evidence type="ECO:0000256" key="5">
    <source>
        <dbReference type="ARBA" id="ARBA00023242"/>
    </source>
</evidence>
<keyword evidence="4" id="KW-0804">Transcription</keyword>
<dbReference type="InterPro" id="IPR013700">
    <property type="entry name" value="AflR"/>
</dbReference>
<feature type="compositionally biased region" description="Polar residues" evidence="6">
    <location>
        <begin position="88"/>
        <end position="99"/>
    </location>
</feature>
<sequence length="476" mass="51975">MTSNSVYSNVQVSRASLSKGGGESSSSTTIFKLRDSCHACALSKVKCHKQKPTCSRCIKRGIACEYIITKRPGRKRDNNHANAHKDSNGNTTEVLQPSSSVTQHTWLGMTGPTTADSTLSGSTDFLNPLNLNTTSPRSYNVSGPESDIFDSLLMPLEHYPSELMGMGNDFDEFFNSPINFSGSETSDHQLFAQGHSDISKLLMNDDTDSGLHSEIFPAELLNPSKAISPSNDWSLSSSDTSVSRASHSCPCLIQALDIMKKILSNTIPGSAQSSSREHDTNMSDVDSSCAVEVPSAQNVVLENKQTIDVLTTMLQCSCGGDGYLLMVMSMIVFRILGRYAAAALKPPEEDGEGSERSSVSTSTKEHKRRPSNYDPNDEGPRRMAAQSILRELHRVLRLINELSLKLQAHGRESTGSDNQGILVKKSSTWESQASTLSDHLIKAAPFSAVRFAQLELDMRKCLETLSSEIINMLRQI</sequence>
<dbReference type="PANTHER" id="PTHR31069">
    <property type="entry name" value="OLEATE-ACTIVATED TRANSCRIPTION FACTOR 1-RELATED"/>
    <property type="match status" value="1"/>
</dbReference>
<dbReference type="GO" id="GO:0000981">
    <property type="term" value="F:DNA-binding transcription factor activity, RNA polymerase II-specific"/>
    <property type="evidence" value="ECO:0007669"/>
    <property type="project" value="InterPro"/>
</dbReference>
<comment type="caution">
    <text evidence="8">The sequence shown here is derived from an EMBL/GenBank/DDBJ whole genome shotgun (WGS) entry which is preliminary data.</text>
</comment>
<proteinExistence type="predicted"/>
<dbReference type="GO" id="GO:0008270">
    <property type="term" value="F:zinc ion binding"/>
    <property type="evidence" value="ECO:0007669"/>
    <property type="project" value="InterPro"/>
</dbReference>
<evidence type="ECO:0000313" key="8">
    <source>
        <dbReference type="EMBL" id="ESZ98975.1"/>
    </source>
</evidence>
<evidence type="ECO:0000256" key="4">
    <source>
        <dbReference type="ARBA" id="ARBA00023163"/>
    </source>
</evidence>
<gene>
    <name evidence="8" type="ORF">SBOR_0633</name>
</gene>
<dbReference type="Proteomes" id="UP000019487">
    <property type="component" value="Unassembled WGS sequence"/>
</dbReference>
<keyword evidence="3" id="KW-0238">DNA-binding</keyword>
<evidence type="ECO:0000256" key="3">
    <source>
        <dbReference type="ARBA" id="ARBA00023125"/>
    </source>
</evidence>
<feature type="compositionally biased region" description="Basic and acidic residues" evidence="6">
    <location>
        <begin position="75"/>
        <end position="87"/>
    </location>
</feature>
<dbReference type="PRINTS" id="PR00755">
    <property type="entry name" value="AFLATOXINBRP"/>
</dbReference>
<dbReference type="SMART" id="SM00066">
    <property type="entry name" value="GAL4"/>
    <property type="match status" value="1"/>
</dbReference>
<evidence type="ECO:0000259" key="7">
    <source>
        <dbReference type="PROSITE" id="PS50048"/>
    </source>
</evidence>
<dbReference type="InterPro" id="IPR036864">
    <property type="entry name" value="Zn2-C6_fun-type_DNA-bd_sf"/>
</dbReference>
<dbReference type="GO" id="GO:0045122">
    <property type="term" value="P:aflatoxin biosynthetic process"/>
    <property type="evidence" value="ECO:0007669"/>
    <property type="project" value="InterPro"/>
</dbReference>
<dbReference type="OrthoDB" id="2740448at2759"/>
<reference evidence="8 9" key="1">
    <citation type="journal article" date="2014" name="Genome Announc.">
        <title>Draft genome sequence of Sclerotinia borealis, a psychrophilic plant pathogenic fungus.</title>
        <authorList>
            <person name="Mardanov A.V."/>
            <person name="Beletsky A.V."/>
            <person name="Kadnikov V.V."/>
            <person name="Ignatov A.N."/>
            <person name="Ravin N.V."/>
        </authorList>
    </citation>
    <scope>NUCLEOTIDE SEQUENCE [LARGE SCALE GENOMIC DNA]</scope>
    <source>
        <strain evidence="9">F-4157</strain>
    </source>
</reference>
<dbReference type="AlphaFoldDB" id="W9CWN4"/>
<accession>W9CWN4</accession>
<feature type="region of interest" description="Disordered" evidence="6">
    <location>
        <begin position="345"/>
        <end position="381"/>
    </location>
</feature>
<feature type="region of interest" description="Disordered" evidence="6">
    <location>
        <begin position="73"/>
        <end position="99"/>
    </location>
</feature>
<dbReference type="Gene3D" id="4.10.240.10">
    <property type="entry name" value="Zn(2)-C6 fungal-type DNA-binding domain"/>
    <property type="match status" value="1"/>
</dbReference>
<dbReference type="GO" id="GO:0005634">
    <property type="term" value="C:nucleus"/>
    <property type="evidence" value="ECO:0007669"/>
    <property type="project" value="InterPro"/>
</dbReference>
<dbReference type="CDD" id="cd00067">
    <property type="entry name" value="GAL4"/>
    <property type="match status" value="1"/>
</dbReference>
<evidence type="ECO:0000256" key="1">
    <source>
        <dbReference type="ARBA" id="ARBA00022723"/>
    </source>
</evidence>
<dbReference type="STRING" id="1432307.W9CWN4"/>
<dbReference type="PROSITE" id="PS50048">
    <property type="entry name" value="ZN2_CY6_FUNGAL_2"/>
    <property type="match status" value="1"/>
</dbReference>
<organism evidence="8 9">
    <name type="scientific">Sclerotinia borealis (strain F-4128)</name>
    <dbReference type="NCBI Taxonomy" id="1432307"/>
    <lineage>
        <taxon>Eukaryota</taxon>
        <taxon>Fungi</taxon>
        <taxon>Dikarya</taxon>
        <taxon>Ascomycota</taxon>
        <taxon>Pezizomycotina</taxon>
        <taxon>Leotiomycetes</taxon>
        <taxon>Helotiales</taxon>
        <taxon>Sclerotiniaceae</taxon>
        <taxon>Sclerotinia</taxon>
    </lineage>
</organism>
<name>W9CWN4_SCLBF</name>
<dbReference type="HOGENOM" id="CLU_031656_1_0_1"/>
<dbReference type="PROSITE" id="PS00463">
    <property type="entry name" value="ZN2_CY6_FUNGAL_1"/>
    <property type="match status" value="1"/>
</dbReference>
<keyword evidence="1" id="KW-0479">Metal-binding</keyword>
<dbReference type="InterPro" id="IPR001138">
    <property type="entry name" value="Zn2Cys6_DnaBD"/>
</dbReference>
<dbReference type="EMBL" id="AYSA01000026">
    <property type="protein sequence ID" value="ESZ98975.1"/>
    <property type="molecule type" value="Genomic_DNA"/>
</dbReference>
<feature type="region of interest" description="Disordered" evidence="6">
    <location>
        <begin position="268"/>
        <end position="287"/>
    </location>
</feature>
<dbReference type="InterPro" id="IPR050675">
    <property type="entry name" value="OAF3"/>
</dbReference>
<keyword evidence="9" id="KW-1185">Reference proteome</keyword>
<dbReference type="Pfam" id="PF08493">
    <property type="entry name" value="AflR"/>
    <property type="match status" value="1"/>
</dbReference>
<feature type="domain" description="Zn(2)-C6 fungal-type" evidence="7">
    <location>
        <begin position="36"/>
        <end position="66"/>
    </location>
</feature>
<protein>
    <submittedName>
        <fullName evidence="8">Putative C6 transcription factor (AflR)</fullName>
    </submittedName>
</protein>
<keyword evidence="5" id="KW-0539">Nucleus</keyword>
<evidence type="ECO:0000256" key="6">
    <source>
        <dbReference type="SAM" id="MobiDB-lite"/>
    </source>
</evidence>
<evidence type="ECO:0000256" key="2">
    <source>
        <dbReference type="ARBA" id="ARBA00023015"/>
    </source>
</evidence>
<dbReference type="PANTHER" id="PTHR31069:SF31">
    <property type="entry name" value="MONODICTYPHENONE CLUSTER TRANSCRIPTION FACTOR-RELATED"/>
    <property type="match status" value="1"/>
</dbReference>